<dbReference type="GO" id="GO:0000775">
    <property type="term" value="C:chromosome, centromeric region"/>
    <property type="evidence" value="ECO:0007669"/>
    <property type="project" value="InterPro"/>
</dbReference>
<feature type="coiled-coil region" evidence="1">
    <location>
        <begin position="2338"/>
        <end position="2428"/>
    </location>
</feature>
<accession>A0A8X6UT20</accession>
<dbReference type="GO" id="GO:0051310">
    <property type="term" value="P:metaphase chromosome alignment"/>
    <property type="evidence" value="ECO:0007669"/>
    <property type="project" value="TreeGrafter"/>
</dbReference>
<feature type="coiled-coil region" evidence="1">
    <location>
        <begin position="1122"/>
        <end position="1202"/>
    </location>
</feature>
<feature type="coiled-coil region" evidence="1">
    <location>
        <begin position="1437"/>
        <end position="1783"/>
    </location>
</feature>
<feature type="coiled-coil region" evidence="1">
    <location>
        <begin position="950"/>
        <end position="984"/>
    </location>
</feature>
<dbReference type="GO" id="GO:0010389">
    <property type="term" value="P:regulation of G2/M transition of mitotic cell cycle"/>
    <property type="evidence" value="ECO:0007669"/>
    <property type="project" value="TreeGrafter"/>
</dbReference>
<reference evidence="2" key="1">
    <citation type="submission" date="2020-08" db="EMBL/GenBank/DDBJ databases">
        <title>Multicomponent nature underlies the extraordinary mechanical properties of spider dragline silk.</title>
        <authorList>
            <person name="Kono N."/>
            <person name="Nakamura H."/>
            <person name="Mori M."/>
            <person name="Yoshida Y."/>
            <person name="Ohtoshi R."/>
            <person name="Malay A.D."/>
            <person name="Moran D.A.P."/>
            <person name="Tomita M."/>
            <person name="Numata K."/>
            <person name="Arakawa K."/>
        </authorList>
    </citation>
    <scope>NUCLEOTIDE SEQUENCE</scope>
</reference>
<dbReference type="EMBL" id="BMAW01132845">
    <property type="protein sequence ID" value="GFU45519.1"/>
    <property type="molecule type" value="Genomic_DNA"/>
</dbReference>
<evidence type="ECO:0000256" key="1">
    <source>
        <dbReference type="SAM" id="Coils"/>
    </source>
</evidence>
<feature type="coiled-coil region" evidence="1">
    <location>
        <begin position="257"/>
        <end position="401"/>
    </location>
</feature>
<feature type="coiled-coil region" evidence="1">
    <location>
        <begin position="1059"/>
        <end position="1086"/>
    </location>
</feature>
<feature type="coiled-coil region" evidence="1">
    <location>
        <begin position="13"/>
        <end position="134"/>
    </location>
</feature>
<feature type="coiled-coil region" evidence="1">
    <location>
        <begin position="2198"/>
        <end position="2232"/>
    </location>
</feature>
<proteinExistence type="predicted"/>
<feature type="coiled-coil region" evidence="1">
    <location>
        <begin position="430"/>
        <end position="506"/>
    </location>
</feature>
<dbReference type="GO" id="GO:0000922">
    <property type="term" value="C:spindle pole"/>
    <property type="evidence" value="ECO:0007669"/>
    <property type="project" value="TreeGrafter"/>
</dbReference>
<dbReference type="PANTHER" id="PTHR18874:SF10">
    <property type="entry name" value="CENTROMERE PROTEIN F"/>
    <property type="match status" value="1"/>
</dbReference>
<comment type="caution">
    <text evidence="2">The sequence shown here is derived from an EMBL/GenBank/DDBJ whole genome shotgun (WGS) entry which is preliminary data.</text>
</comment>
<feature type="coiled-coil region" evidence="1">
    <location>
        <begin position="3037"/>
        <end position="3133"/>
    </location>
</feature>
<evidence type="ECO:0000313" key="3">
    <source>
        <dbReference type="Proteomes" id="UP000887013"/>
    </source>
</evidence>
<dbReference type="GO" id="GO:0005634">
    <property type="term" value="C:nucleus"/>
    <property type="evidence" value="ECO:0007669"/>
    <property type="project" value="TreeGrafter"/>
</dbReference>
<name>A0A8X6UT20_NEPPI</name>
<dbReference type="GO" id="GO:0070840">
    <property type="term" value="F:dynein complex binding"/>
    <property type="evidence" value="ECO:0007669"/>
    <property type="project" value="TreeGrafter"/>
</dbReference>
<evidence type="ECO:0008006" key="4">
    <source>
        <dbReference type="Google" id="ProtNLM"/>
    </source>
</evidence>
<feature type="coiled-coil region" evidence="1">
    <location>
        <begin position="2527"/>
        <end position="2759"/>
    </location>
</feature>
<evidence type="ECO:0000313" key="2">
    <source>
        <dbReference type="EMBL" id="GFU45519.1"/>
    </source>
</evidence>
<protein>
    <recommendedName>
        <fullName evidence="4">Centromere protein F</fullName>
    </recommendedName>
</protein>
<dbReference type="PANTHER" id="PTHR18874">
    <property type="entry name" value="CMF/LEK/CENP CELL DIVISION-RELATED"/>
    <property type="match status" value="1"/>
</dbReference>
<dbReference type="SUPFAM" id="SSF57997">
    <property type="entry name" value="Tropomyosin"/>
    <property type="match status" value="1"/>
</dbReference>
<dbReference type="OrthoDB" id="6431970at2759"/>
<organism evidence="2 3">
    <name type="scientific">Nephila pilipes</name>
    <name type="common">Giant wood spider</name>
    <name type="synonym">Nephila maculata</name>
    <dbReference type="NCBI Taxonomy" id="299642"/>
    <lineage>
        <taxon>Eukaryota</taxon>
        <taxon>Metazoa</taxon>
        <taxon>Ecdysozoa</taxon>
        <taxon>Arthropoda</taxon>
        <taxon>Chelicerata</taxon>
        <taxon>Arachnida</taxon>
        <taxon>Araneae</taxon>
        <taxon>Araneomorphae</taxon>
        <taxon>Entelegynae</taxon>
        <taxon>Araneoidea</taxon>
        <taxon>Nephilidae</taxon>
        <taxon>Nephila</taxon>
    </lineage>
</organism>
<keyword evidence="3" id="KW-1185">Reference proteome</keyword>
<feature type="coiled-coil region" evidence="1">
    <location>
        <begin position="1254"/>
        <end position="1295"/>
    </location>
</feature>
<dbReference type="GO" id="GO:0008017">
    <property type="term" value="F:microtubule binding"/>
    <property type="evidence" value="ECO:0007669"/>
    <property type="project" value="InterPro"/>
</dbReference>
<feature type="coiled-coil region" evidence="1">
    <location>
        <begin position="2792"/>
        <end position="2836"/>
    </location>
</feature>
<sequence>MDWASSEWKQDLTPLAVQKVNALEEKIEKLQKERQQKQLQFECLELALEKEKRKVEKEKQQTTLIQRELQSLADVCKDFENKHQKLQNEIQNRDLRIGSLEGLLSQAKKDNCRLQQLENDLEELRSVRETSRIAKEQKELSFTIDQKSINILSEKENNQNFMNDNDQFHSLKEKISSQESLIEELRTKLSLLSSNESNKVTINSQSKTPGKPKIEIVEASPAFRPKSTLNIWDSFASTPAKENKETVLRHHSDSTALASTDGKVLTLQTQLKQLRQELDCQRHNFEASKNSLEQKFKEKENVLKADLKYQTQVNANLDKDLKDTRNKYQQEITQASKKLDMLTAQLKKAEVTNVTLEKDIKHMETKINSNNLTLKAKEEEIQDLQKQKHITEASLLSLQTQVFELDKKCNVLEEQNSLLTDNINTFKLQLDGSYNLVQEKENSLAKAEKQLETTLISNKDLQSKIQESENILLTEQKRNAKLIQNETTLKEKIEVLEKERNHLYDKFTTETKKSQEFECTIEKQRLNIFSLEKDLDEKATNLIETAKQMTDTQNKFDEKVIELNNSLKCTQEKCLAFENNLKECSLRESTIMEKLKHVEKEKEELFDKFDAESHKTQELEMNMVEAKQSILLLKEEVLKKSLISEELNNKLEASKNSYELELKQLQGRLSAALENYTTLDNKYKESSSSEISLTQKLEQLNKEKAEVISQLTTENNLRSSLDSKVVELESCCEFLKLELSNKSLECDDLKAKNIELEAQSMNEVTKVQGFEDKLTAALAELASLQIQLQIISENESQLKEQVHCLENEKKELDLRLMEEINKAQNLSTSHKELKSNISSLEEKLTNKSSELEKINQIMETSTEEFKIKIHQLEVRLSTILEENATLENELRECSLNETSLKQKLEEVNKAKEEIISEERHLKTNLEFQIIDLRRSNEYLKEELCELNKEVSSTKNLKTEYEAKVQQLETELSTAKTKFAEAEKESNRCYHNEMSAREKAEHISKEAEETLCELKAEKNTRLSLESKVAELSDYSESLNEQLSKKCMEFEELTKRTADLEEKNKVEVQLLEEKLTNEQNQFDLLQQQLKVSSTNERILLEEMNTLKEGKNMLDEKLIISNEKIQNFESNSVVLKQNIQVLNEKLCQVSSELDKAQNQIMLSKKECEATILELKEKLSDVQIECTCLKNELKISEENNTDLNERIILEINKIQGLQSNIDEMKTLIYVQQTELSLKSSQLDEYEEKKGFISDESKCAELENELQEFIMKEALLKEKILMLEKEIEDLSNGLKAAGDETQKLRSVIDEQKGIVISLKEELAAKCSEVEQLSILIENSKHDYEINIQDIERKLQETLAENKTIKNLLQNCKDDEISLVNKIDLLINEKEDIAACLETEICKKQNLELNIEGWKMFVVSLEQDLSCMTLECENIDDEYLVLKNHFEGNIQKLQSKLSAKEVQLSALELQLKNCLIYEEELKEKLKMVEEQEKERTGLLTVERQKIIVLEESHEKFEKRITLLEEELSFKIMEVERLEEINKNRIDYENKIRDLESKLFTCQTEKTCQFEEWSAKEVALKDKLQLLEKEYNEIILRTSAEIHKTKEFEMQVKQLLERNVILEKELNCKVLQLDEMMREKMNYQLKAQKLEEDLLTSNKEYSSIMNKLQKSSAKQSFLKEEVGALTKVKQELEFKIEELNMQVSLLEEALSLKEFEQNELIHQNMAFKEDFEIKVQNLENQLSITEKELSDLHVQLAERNVVVKHSEEMLQILKKEKFELNENFNSAKDQILKLELDFKESKKVNKCFEEELSVKSLKEDELVKQIETMKKDYLLQSDTYNNGLINQTKYVSATEICRTTASQFKSFPSSQESDSSKLLHEFFVKTLDKICCLEHGLRNKIEKCKFLCSNQLVNLIQLDKIWKIFLLLRKKLIRIQLLKKFIFCFCDILKSDLTTHMLNIANEIVLIKIFPSEFCLSLQNFHYLCINTFNKILFSISQTFEKGLLMDDCFIFFKNHSNIHSCDLHLPVIQKTAYLLYLTKFNKIQIRSKPEYFPEKKLNMFSLGELNTTKLVDLLRIQEIPFFLNFAFTLSEWVSKMCYNELNASEDNTLSTQFCYSTFQLKNALSSLVSSSPVFHVFRKYYKEILSLKTGFLDEICYWKYHSNILGINKNDILKILNQLEEKSKRDDKLNRDIHLKKKPFKEENHNIQTMKESLENSLKIEKEKQKLLNATIEEIEKDLGETFIQKEKFKNMVLHTNKLLSCLKKFNDEIFAFSNIRLVGGNNYDICFCEKCIIEEEMVNDSSHDILTLQFCFEWINKLVNAGCQLERKLNELRQHEFDSKTLYKELQDKNSELEMTVNHYSKDLKNVNSEIENMRNELKRQVEKNEMFSKSIDRKDTLELELCNKVEEYENKINILEQKIILLSSDQEKMESELVCKEKEISSLKSLIDEKIHQFEKIHFKCEEYENKIYLLNSTISKFQEEKKLNEHLSILNQSHNLGFSRESDCINGKSSKGVISDLQIQVDSLKNVSLEKQNDEKLQELSEQNACLKTEISIFTQKYNDEKKTTKNLLLKLNDSESLKNDAESIANHLKCKNESLEKDINVLKFVNREHEQEIFKKNSDLEKNRQIIEQLRSKIGEIEKEQSSFKIQTKESEKKEWLKFQLKEMTAMKSNLEEEIARFKLVETEKNETLKKVTEIEFQRNCVTQQFDKLKSELEKAEKNNTELTIKNKELCDLLNNMNAIKASLEEDLNKKKNCIACLNAQLEYSSTENINIKKRNSELSSEISALKKVEKFFQQETESLAKQLKDAMKNIKLESNTKQQLKVELDDMKERLVKSQKLVNVHFEPEFQKTKNSLNNAFNFISNILKIILDVVENYTDYRNFEELKSIITSFMIHWKKNPEEQFQLDLFDHLQLFFKTLIDKHKDDSETSMHVISIMESVNKVGSFCESNHYLNSTIENISNVSVFEETFLKSSMERNSYSPKSIITDLMYIKKEIDKYFSSLKSIISERTEKIIRLKSKLHEFSLKANDCNSKSSDTDKTSFKWKYELLKRQNRQLEEKYNKVALSAEQMEKSIKLLQEEKQNLEEEADELCNEMKKLEAKYASSDELIHALEELSLLKQKMRDIENENNWLKSNLREIQLCQKIISKRGRSDGKWSDHLSSQRSI</sequence>
<keyword evidence="1" id="KW-0175">Coiled coil</keyword>
<dbReference type="InterPro" id="IPR043513">
    <property type="entry name" value="Cenp-F"/>
</dbReference>
<dbReference type="Proteomes" id="UP000887013">
    <property type="component" value="Unassembled WGS sequence"/>
</dbReference>
<dbReference type="GO" id="GO:0000278">
    <property type="term" value="P:mitotic cell cycle"/>
    <property type="evidence" value="ECO:0007669"/>
    <property type="project" value="TreeGrafter"/>
</dbReference>
<gene>
    <name evidence="2" type="primary">AVEN_125621_1</name>
    <name evidence="2" type="ORF">NPIL_67671</name>
</gene>
<feature type="coiled-coil region" evidence="1">
    <location>
        <begin position="616"/>
        <end position="920"/>
    </location>
</feature>
<feature type="coiled-coil region" evidence="1">
    <location>
        <begin position="1335"/>
        <end position="1369"/>
    </location>
</feature>